<evidence type="ECO:0000256" key="3">
    <source>
        <dbReference type="ARBA" id="ARBA00012661"/>
    </source>
</evidence>
<dbReference type="InterPro" id="IPR004099">
    <property type="entry name" value="Pyr_nucl-diS_OxRdtase_dimer"/>
</dbReference>
<dbReference type="Pfam" id="PF02852">
    <property type="entry name" value="Pyr_redox_dim"/>
    <property type="match status" value="1"/>
</dbReference>
<keyword evidence="8 16" id="KW-0274">FAD</keyword>
<dbReference type="PROSITE" id="PS50846">
    <property type="entry name" value="HMA_2"/>
    <property type="match status" value="1"/>
</dbReference>
<feature type="binding site" evidence="17">
    <location>
        <position position="351"/>
    </location>
    <ligand>
        <name>NAD(+)</name>
        <dbReference type="ChEBI" id="CHEBI:57540"/>
    </ligand>
</feature>
<dbReference type="GO" id="GO:0045340">
    <property type="term" value="F:mercury ion binding"/>
    <property type="evidence" value="ECO:0007669"/>
    <property type="project" value="InterPro"/>
</dbReference>
<feature type="domain" description="HMA" evidence="20">
    <location>
        <begin position="4"/>
        <end position="70"/>
    </location>
</feature>
<dbReference type="PIRSF" id="PIRSF000350">
    <property type="entry name" value="Mercury_reductase_MerA"/>
    <property type="match status" value="1"/>
</dbReference>
<dbReference type="SUPFAM" id="SSF55008">
    <property type="entry name" value="HMA, heavy metal-associated domain"/>
    <property type="match status" value="1"/>
</dbReference>
<evidence type="ECO:0000256" key="13">
    <source>
        <dbReference type="ARBA" id="ARBA00023284"/>
    </source>
</evidence>
<keyword evidence="10 16" id="KW-0476">Mercury</keyword>
<evidence type="ECO:0000256" key="19">
    <source>
        <dbReference type="RuleBase" id="RU361223"/>
    </source>
</evidence>
<sequence length="551" mass="59528">MMKKRVFLQIEGMHCADCPQHLKEVLGKIDGVEELEIPDWRSKRATLVLSKELNIEIILKAMEKHGYHGTVVSQQEIETKNATAEKDYDLLIIGGGSAAFAAAIKASELGAKVGIVESHTIGGTCVNVGCVPSKFLIRAAEIYHWAAHPRFDGLKSNAVSLNWPELINQKERLVSSLRQAKYIHLLDVYPQISMLQGEAKFAEANRLIVGDKSYSSRKIIIATGSSPSVPPIPGLKEVGYLDSSSALSLKALPSTLAVIGGGAIGLELGQMFSRFGVKVVLLEALPSIVMSEEPEIRDSLKRYLEEEGIQIYTHTQILNVEKTTNKRNRIYIQKEDKVIPVEVDQILVATGRVPNTSGLGLEKAAVKVGNRREVVVDASLRTTNPDIYAAGDCAGLPQFVYVSAYTGGIAAENALSGKSRVVDLTSLPRVTFTDPQIASVGLTEEAAKKAGLCTMVAVLPIKEVPKAIISLDTRGLVKLVAEENTGRLLGAHILASAAGDFIQEAVLALRHGLTIYDIIEAFHPYLTMAEALKLAALTFKKDVGQLSCCAT</sequence>
<dbReference type="PRINTS" id="PR00368">
    <property type="entry name" value="FADPNR"/>
</dbReference>
<organism evidence="21 22">
    <name type="scientific">Methylacidiphilum caldifontis</name>
    <dbReference type="NCBI Taxonomy" id="2795386"/>
    <lineage>
        <taxon>Bacteria</taxon>
        <taxon>Pseudomonadati</taxon>
        <taxon>Verrucomicrobiota</taxon>
        <taxon>Methylacidiphilae</taxon>
        <taxon>Methylacidiphilales</taxon>
        <taxon>Methylacidiphilaceae</taxon>
        <taxon>Methylacidiphilum (ex Ratnadevi et al. 2023)</taxon>
    </lineage>
</organism>
<dbReference type="SUPFAM" id="SSF55424">
    <property type="entry name" value="FAD/NAD-linked reductases, dimerisation (C-terminal) domain"/>
    <property type="match status" value="1"/>
</dbReference>
<evidence type="ECO:0000256" key="12">
    <source>
        <dbReference type="ARBA" id="ARBA00023157"/>
    </source>
</evidence>
<keyword evidence="11 16" id="KW-0560">Oxidoreductase</keyword>
<dbReference type="PROSITE" id="PS00076">
    <property type="entry name" value="PYRIDINE_REDOX_1"/>
    <property type="match status" value="1"/>
</dbReference>
<comment type="caution">
    <text evidence="21">The sequence shown here is derived from an EMBL/GenBank/DDBJ whole genome shotgun (WGS) entry which is preliminary data.</text>
</comment>
<dbReference type="Gene3D" id="3.30.70.100">
    <property type="match status" value="1"/>
</dbReference>
<proteinExistence type="inferred from homology"/>
<evidence type="ECO:0000256" key="10">
    <source>
        <dbReference type="ARBA" id="ARBA00022914"/>
    </source>
</evidence>
<feature type="binding site" evidence="17">
    <location>
        <position position="392"/>
    </location>
    <ligand>
        <name>FAD</name>
        <dbReference type="ChEBI" id="CHEBI:57692"/>
    </ligand>
</feature>
<evidence type="ECO:0000256" key="6">
    <source>
        <dbReference type="ARBA" id="ARBA00022630"/>
    </source>
</evidence>
<gene>
    <name evidence="19" type="primary">merA</name>
    <name evidence="21" type="ORF">A7Q10_09655</name>
</gene>
<evidence type="ECO:0000256" key="7">
    <source>
        <dbReference type="ARBA" id="ARBA00022723"/>
    </source>
</evidence>
<dbReference type="Proteomes" id="UP000297713">
    <property type="component" value="Unassembled WGS sequence"/>
</dbReference>
<comment type="similarity">
    <text evidence="1 16 19">Belongs to the class-I pyridine nucleotide-disulfide oxidoreductase family.</text>
</comment>
<dbReference type="Pfam" id="PF07992">
    <property type="entry name" value="Pyr_redox_2"/>
    <property type="match status" value="1"/>
</dbReference>
<evidence type="ECO:0000256" key="15">
    <source>
        <dbReference type="ARBA" id="ARBA00048984"/>
    </source>
</evidence>
<evidence type="ECO:0000256" key="11">
    <source>
        <dbReference type="ARBA" id="ARBA00023002"/>
    </source>
</evidence>
<feature type="binding site" evidence="17">
    <location>
        <begin position="260"/>
        <end position="267"/>
    </location>
    <ligand>
        <name>NAD(+)</name>
        <dbReference type="ChEBI" id="CHEBI:57540"/>
    </ligand>
</feature>
<dbReference type="GO" id="GO:0016668">
    <property type="term" value="F:oxidoreductase activity, acting on a sulfur group of donors, NAD(P) as acceptor"/>
    <property type="evidence" value="ECO:0007669"/>
    <property type="project" value="UniProtKB-UniRule"/>
</dbReference>
<dbReference type="EC" id="1.16.1.1" evidence="3 16"/>
<accession>A0A4Y8P996</accession>
<dbReference type="GO" id="GO:0050787">
    <property type="term" value="P:detoxification of mercury ion"/>
    <property type="evidence" value="ECO:0007669"/>
    <property type="project" value="InterPro"/>
</dbReference>
<dbReference type="InterPro" id="IPR016156">
    <property type="entry name" value="FAD/NAD-linked_Rdtase_dimer_sf"/>
</dbReference>
<protein>
    <recommendedName>
        <fullName evidence="4 16">Mercuric reductase</fullName>
        <ecNumber evidence="3 16">1.16.1.1</ecNumber>
    </recommendedName>
    <alternativeName>
        <fullName evidence="14 16">Hg(II) reductase</fullName>
    </alternativeName>
</protein>
<feature type="binding site" evidence="17">
    <location>
        <position position="134"/>
    </location>
    <ligand>
        <name>FAD</name>
        <dbReference type="ChEBI" id="CHEBI:57692"/>
    </ligand>
</feature>
<dbReference type="Gene3D" id="3.30.390.30">
    <property type="match status" value="1"/>
</dbReference>
<evidence type="ECO:0000256" key="16">
    <source>
        <dbReference type="PIRNR" id="PIRNR000350"/>
    </source>
</evidence>
<keyword evidence="17" id="KW-0520">NAD</keyword>
<dbReference type="Pfam" id="PF00403">
    <property type="entry name" value="HMA"/>
    <property type="match status" value="1"/>
</dbReference>
<dbReference type="GO" id="GO:0016152">
    <property type="term" value="F:mercury (II) reductase (NADP+) activity"/>
    <property type="evidence" value="ECO:0007669"/>
    <property type="project" value="UniProtKB-UniRule"/>
</dbReference>
<dbReference type="CDD" id="cd00371">
    <property type="entry name" value="HMA"/>
    <property type="match status" value="1"/>
</dbReference>
<comment type="function">
    <text evidence="16">Resistance to Hg(2+) in bacteria appears to be governed by a specialized system which includes mercuric reductase. MerA protein is responsible for volatilizing mercury as Hg(0).</text>
</comment>
<feature type="disulfide bond" description="Redox-active" evidence="18">
    <location>
        <begin position="125"/>
        <end position="130"/>
    </location>
</feature>
<evidence type="ECO:0000256" key="17">
    <source>
        <dbReference type="PIRSR" id="PIRSR000350-3"/>
    </source>
</evidence>
<dbReference type="RefSeq" id="WP_244232778.1">
    <property type="nucleotide sequence ID" value="NZ_LXQC01000156.1"/>
</dbReference>
<keyword evidence="13" id="KW-0676">Redox-active center</keyword>
<feature type="binding site" evidence="17">
    <location>
        <position position="283"/>
    </location>
    <ligand>
        <name>NAD(+)</name>
        <dbReference type="ChEBI" id="CHEBI:57540"/>
    </ligand>
</feature>
<evidence type="ECO:0000256" key="1">
    <source>
        <dbReference type="ARBA" id="ARBA00007532"/>
    </source>
</evidence>
<dbReference type="PANTHER" id="PTHR43014">
    <property type="entry name" value="MERCURIC REDUCTASE"/>
    <property type="match status" value="1"/>
</dbReference>
<dbReference type="AlphaFoldDB" id="A0A4Y8P996"/>
<dbReference type="GO" id="GO:0050661">
    <property type="term" value="F:NADP binding"/>
    <property type="evidence" value="ECO:0007669"/>
    <property type="project" value="InterPro"/>
</dbReference>
<evidence type="ECO:0000256" key="14">
    <source>
        <dbReference type="ARBA" id="ARBA00031725"/>
    </source>
</evidence>
<keyword evidence="9 16" id="KW-0521">NADP</keyword>
<name>A0A4Y8P996_9BACT</name>
<evidence type="ECO:0000256" key="18">
    <source>
        <dbReference type="PIRSR" id="PIRSR000350-4"/>
    </source>
</evidence>
<keyword evidence="17" id="KW-0547">Nucleotide-binding</keyword>
<comment type="subunit">
    <text evidence="2 16 19">Homodimer.</text>
</comment>
<dbReference type="InterPro" id="IPR012999">
    <property type="entry name" value="Pyr_OxRdtase_I_AS"/>
</dbReference>
<dbReference type="EMBL" id="LXQC01000156">
    <property type="protein sequence ID" value="TFE67265.1"/>
    <property type="molecule type" value="Genomic_DNA"/>
</dbReference>
<evidence type="ECO:0000256" key="9">
    <source>
        <dbReference type="ARBA" id="ARBA00022857"/>
    </source>
</evidence>
<comment type="catalytic activity">
    <reaction evidence="15 16 19">
        <text>Hg + NADP(+) + H(+) = Hg(2+) + NADPH</text>
        <dbReference type="Rhea" id="RHEA:23856"/>
        <dbReference type="ChEBI" id="CHEBI:15378"/>
        <dbReference type="ChEBI" id="CHEBI:16170"/>
        <dbReference type="ChEBI" id="CHEBI:16793"/>
        <dbReference type="ChEBI" id="CHEBI:57783"/>
        <dbReference type="ChEBI" id="CHEBI:58349"/>
        <dbReference type="EC" id="1.16.1.1"/>
    </reaction>
</comment>
<keyword evidence="5 16" id="KW-0475">Mercuric resistance</keyword>
<reference evidence="21 22" key="1">
    <citation type="submission" date="2016-05" db="EMBL/GenBank/DDBJ databases">
        <title>Diversity and Homogeneity among Thermoacidophilic Verrucomicrobia Methanotrophs Linked with Geographical Origin.</title>
        <authorList>
            <person name="Erikstad H.-A."/>
            <person name="Smestad N.B."/>
            <person name="Ceballos R.M."/>
            <person name="Birkeland N.-K."/>
        </authorList>
    </citation>
    <scope>NUCLEOTIDE SEQUENCE [LARGE SCALE GENOMIC DNA]</scope>
    <source>
        <strain evidence="21 22">Phi</strain>
    </source>
</reference>
<evidence type="ECO:0000256" key="5">
    <source>
        <dbReference type="ARBA" id="ARBA00022466"/>
    </source>
</evidence>
<dbReference type="InterPro" id="IPR001100">
    <property type="entry name" value="Pyr_nuc-diS_OxRdtase"/>
</dbReference>
<keyword evidence="7 16" id="KW-0479">Metal-binding</keyword>
<dbReference type="Gene3D" id="3.50.50.60">
    <property type="entry name" value="FAD/NAD(P)-binding domain"/>
    <property type="match status" value="2"/>
</dbReference>
<dbReference type="InterPro" id="IPR036163">
    <property type="entry name" value="HMA_dom_sf"/>
</dbReference>
<dbReference type="PANTHER" id="PTHR43014:SF4">
    <property type="entry name" value="PYRIDINE NUCLEOTIDE-DISULFIDE OXIDOREDUCTASE RCLA-RELATED"/>
    <property type="match status" value="1"/>
</dbReference>
<evidence type="ECO:0000256" key="2">
    <source>
        <dbReference type="ARBA" id="ARBA00011738"/>
    </source>
</evidence>
<evidence type="ECO:0000259" key="20">
    <source>
        <dbReference type="PROSITE" id="PS50846"/>
    </source>
</evidence>
<dbReference type="InterPro" id="IPR006121">
    <property type="entry name" value="HMA_dom"/>
</dbReference>
<keyword evidence="22" id="KW-1185">Reference proteome</keyword>
<comment type="cofactor">
    <cofactor evidence="16 17 19">
        <name>FAD</name>
        <dbReference type="ChEBI" id="CHEBI:57692"/>
    </cofactor>
    <text evidence="16 17 19">Binds 1 FAD per subunit.</text>
</comment>
<dbReference type="PRINTS" id="PR00411">
    <property type="entry name" value="PNDRDTASEI"/>
</dbReference>
<dbReference type="NCBIfam" id="TIGR02053">
    <property type="entry name" value="MerA"/>
    <property type="match status" value="1"/>
</dbReference>
<keyword evidence="12" id="KW-1015">Disulfide bond</keyword>
<dbReference type="InterPro" id="IPR023753">
    <property type="entry name" value="FAD/NAD-binding_dom"/>
</dbReference>
<keyword evidence="6 16" id="KW-0285">Flavoprotein</keyword>
<dbReference type="FunFam" id="3.30.390.30:FF:000001">
    <property type="entry name" value="Dihydrolipoyl dehydrogenase"/>
    <property type="match status" value="1"/>
</dbReference>
<dbReference type="SUPFAM" id="SSF51905">
    <property type="entry name" value="FAD/NAD(P)-binding domain"/>
    <property type="match status" value="1"/>
</dbReference>
<evidence type="ECO:0000313" key="22">
    <source>
        <dbReference type="Proteomes" id="UP000297713"/>
    </source>
</evidence>
<feature type="binding site" evidence="17">
    <location>
        <begin position="223"/>
        <end position="225"/>
    </location>
    <ligand>
        <name>FAD</name>
        <dbReference type="ChEBI" id="CHEBI:57692"/>
    </ligand>
</feature>
<dbReference type="InterPro" id="IPR036188">
    <property type="entry name" value="FAD/NAD-bd_sf"/>
</dbReference>
<dbReference type="GO" id="GO:0003955">
    <property type="term" value="F:NAD(P)H dehydrogenase (quinone) activity"/>
    <property type="evidence" value="ECO:0007669"/>
    <property type="project" value="TreeGrafter"/>
</dbReference>
<evidence type="ECO:0000256" key="4">
    <source>
        <dbReference type="ARBA" id="ARBA00014791"/>
    </source>
</evidence>
<evidence type="ECO:0000256" key="8">
    <source>
        <dbReference type="ARBA" id="ARBA00022827"/>
    </source>
</evidence>
<dbReference type="GO" id="GO:0050660">
    <property type="term" value="F:flavin adenine dinucleotide binding"/>
    <property type="evidence" value="ECO:0007669"/>
    <property type="project" value="UniProtKB-UniRule"/>
</dbReference>
<dbReference type="InterPro" id="IPR021179">
    <property type="entry name" value="Mercury_reductase_MerA"/>
</dbReference>
<evidence type="ECO:0000313" key="21">
    <source>
        <dbReference type="EMBL" id="TFE67265.1"/>
    </source>
</evidence>